<comment type="caution">
    <text evidence="2">The sequence shown here is derived from an EMBL/GenBank/DDBJ whole genome shotgun (WGS) entry which is preliminary data.</text>
</comment>
<keyword evidence="3" id="KW-1185">Reference proteome</keyword>
<evidence type="ECO:0000313" key="2">
    <source>
        <dbReference type="EMBL" id="MXQ79692.1"/>
    </source>
</evidence>
<organism evidence="2 3">
    <name type="scientific">Bos mutus</name>
    <name type="common">wild yak</name>
    <dbReference type="NCBI Taxonomy" id="72004"/>
    <lineage>
        <taxon>Eukaryota</taxon>
        <taxon>Metazoa</taxon>
        <taxon>Chordata</taxon>
        <taxon>Craniata</taxon>
        <taxon>Vertebrata</taxon>
        <taxon>Euteleostomi</taxon>
        <taxon>Mammalia</taxon>
        <taxon>Eutheria</taxon>
        <taxon>Laurasiatheria</taxon>
        <taxon>Artiodactyla</taxon>
        <taxon>Ruminantia</taxon>
        <taxon>Pecora</taxon>
        <taxon>Bovidae</taxon>
        <taxon>Bovinae</taxon>
        <taxon>Bos</taxon>
    </lineage>
</organism>
<evidence type="ECO:0000313" key="3">
    <source>
        <dbReference type="Proteomes" id="UP000322234"/>
    </source>
</evidence>
<dbReference type="EMBL" id="VBQZ03000002">
    <property type="protein sequence ID" value="MXQ79692.1"/>
    <property type="molecule type" value="Genomic_DNA"/>
</dbReference>
<sequence>MQPKLHFAEPRANKHTQAFTQTSPRPAPAAADPGRVRPGKSSGPGRGRCSGPAAKRCDVSARRYRPGLKAQLSAGGLQRRGGARPGGTGRGRAGRRGRSERRIAGEEERGRDLSLSARYCGAQGGPETGLRLSSDSTSPRPAPSQHPFSGKAKPTLLKGGRRMRTGAS</sequence>
<protein>
    <submittedName>
        <fullName evidence="2">Uncharacterized protein</fullName>
    </submittedName>
</protein>
<feature type="compositionally biased region" description="Basic and acidic residues" evidence="1">
    <location>
        <begin position="100"/>
        <end position="112"/>
    </location>
</feature>
<proteinExistence type="predicted"/>
<dbReference type="AlphaFoldDB" id="A0A6B0QRN3"/>
<dbReference type="Proteomes" id="UP000322234">
    <property type="component" value="Unassembled WGS sequence"/>
</dbReference>
<evidence type="ECO:0000256" key="1">
    <source>
        <dbReference type="SAM" id="MobiDB-lite"/>
    </source>
</evidence>
<feature type="compositionally biased region" description="Basic residues" evidence="1">
    <location>
        <begin position="159"/>
        <end position="168"/>
    </location>
</feature>
<feature type="compositionally biased region" description="Basic and acidic residues" evidence="1">
    <location>
        <begin position="1"/>
        <end position="12"/>
    </location>
</feature>
<reference evidence="2" key="1">
    <citation type="submission" date="2019-10" db="EMBL/GenBank/DDBJ databases">
        <title>The sequence and de novo assembly of the wild yak genome.</title>
        <authorList>
            <person name="Liu Y."/>
        </authorList>
    </citation>
    <scope>NUCLEOTIDE SEQUENCE [LARGE SCALE GENOMIC DNA]</scope>
    <source>
        <strain evidence="2">WY2019</strain>
    </source>
</reference>
<accession>A0A6B0QRN3</accession>
<feature type="region of interest" description="Disordered" evidence="1">
    <location>
        <begin position="1"/>
        <end position="168"/>
    </location>
</feature>
<gene>
    <name evidence="2" type="ORF">E5288_WYG006929</name>
</gene>
<name>A0A6B0QRN3_9CETA</name>